<evidence type="ECO:0000313" key="8">
    <source>
        <dbReference type="EMBL" id="AXR06344.1"/>
    </source>
</evidence>
<feature type="domain" description="Glycosyl hydrolase family 32 N-terminal" evidence="6">
    <location>
        <begin position="446"/>
        <end position="521"/>
    </location>
</feature>
<dbReference type="OrthoDB" id="9801455at2"/>
<evidence type="ECO:0000256" key="1">
    <source>
        <dbReference type="ARBA" id="ARBA00009902"/>
    </source>
</evidence>
<dbReference type="SMART" id="SM00640">
    <property type="entry name" value="Glyco_32"/>
    <property type="match status" value="1"/>
</dbReference>
<keyword evidence="3 4" id="KW-0326">Glycosidase</keyword>
<protein>
    <submittedName>
        <fullName evidence="8">Glycoside hydrolase family 32 protein</fullName>
    </submittedName>
</protein>
<feature type="domain" description="Glycosyl hydrolase family 32 N-terminal" evidence="6">
    <location>
        <begin position="45"/>
        <end position="289"/>
    </location>
</feature>
<reference evidence="8 9" key="1">
    <citation type="submission" date="2018-08" db="EMBL/GenBank/DDBJ databases">
        <title>Salinimonas sediminis sp. nov., a piezophilic bacterium isolated from a deep-sea sediment sample from the New Britain Trench.</title>
        <authorList>
            <person name="Cao J."/>
        </authorList>
    </citation>
    <scope>NUCLEOTIDE SEQUENCE [LARGE SCALE GENOMIC DNA]</scope>
    <source>
        <strain evidence="8 9">N102</strain>
    </source>
</reference>
<dbReference type="PANTHER" id="PTHR42800:SF1">
    <property type="entry name" value="EXOINULINASE INUD (AFU_ORTHOLOGUE AFUA_5G00480)"/>
    <property type="match status" value="1"/>
</dbReference>
<dbReference type="PROSITE" id="PS51257">
    <property type="entry name" value="PROKAR_LIPOPROTEIN"/>
    <property type="match status" value="1"/>
</dbReference>
<dbReference type="Gene3D" id="2.60.120.560">
    <property type="entry name" value="Exo-inulinase, domain 1"/>
    <property type="match status" value="1"/>
</dbReference>
<dbReference type="SUPFAM" id="SSF49899">
    <property type="entry name" value="Concanavalin A-like lectins/glucanases"/>
    <property type="match status" value="1"/>
</dbReference>
<evidence type="ECO:0000256" key="5">
    <source>
        <dbReference type="SAM" id="SignalP"/>
    </source>
</evidence>
<evidence type="ECO:0000259" key="7">
    <source>
        <dbReference type="Pfam" id="PF08244"/>
    </source>
</evidence>
<dbReference type="InterPro" id="IPR013320">
    <property type="entry name" value="ConA-like_dom_sf"/>
</dbReference>
<dbReference type="CDD" id="cd18622">
    <property type="entry name" value="GH32_Inu-like"/>
    <property type="match status" value="1"/>
</dbReference>
<dbReference type="InterPro" id="IPR013148">
    <property type="entry name" value="Glyco_hydro_32_N"/>
</dbReference>
<sequence>MKLITSVFLSSALIGCSMSNISSAPASSASESVASRNESFRPQVHFSPKEKWMNDPNGMFFLNGEYHLFFQHNPNDSVWGPMHWGHAVSKDLLHWEELPIALYPDEQGTIFSGSAVVDWNNTSGLGTVDNPPIVALYTYHNAEKEAQGRDDYQTQAMAYSLDQGRTWKKHSNNPVIENPGIADFRDPKVMWHADSNKWIMALAQKDHIGFYSSPNLIDWTAESTFGKDVGDHGGVWECPELLLLPVEGSDEERYVLLVSISPGGPNGGSATQYFVGDFDGKNFTLDKTMKATLAPTEATFPSGQVFENFESTLSGWNVTGEAFTSSPVNGGYPGQPAPEGYQGAGLINSFADKDLATGTLVSPEFTINQPYINFRIGGGNLPGEVGIQLLVDNKVVKTETGKNTEQLTFASWNVQQWAGKTATLQIIDEASGSWGHTYIDDIVFADQPATNRAEPAIWLDYGTDNYAGVTFFTSPSSNEQRRIFMGWMSNWLYANEVPTQQWRSAMTLPRTLHLTKTGQGLRLQNRLIAEVDQLAEESVTKTKMKAGESISLGSEDTTGREAALRYRFKIASQASEKTLLSLENDSGEAVFLTIDTNNAEVFFDRRQSGRIDFSDEFATIQHAPLVTTQTDEDIEVVLVVDRSSVELFIDNGTTVMTMLVFPTAVYNTLQLDAKSSSVSQLSIERLASIWADE</sequence>
<evidence type="ECO:0000313" key="9">
    <source>
        <dbReference type="Proteomes" id="UP000262073"/>
    </source>
</evidence>
<dbReference type="InterPro" id="IPR001362">
    <property type="entry name" value="Glyco_hydro_32"/>
</dbReference>
<feature type="chain" id="PRO_5016683494" evidence="5">
    <location>
        <begin position="27"/>
        <end position="693"/>
    </location>
</feature>
<evidence type="ECO:0000256" key="2">
    <source>
        <dbReference type="ARBA" id="ARBA00022801"/>
    </source>
</evidence>
<dbReference type="GO" id="GO:0005987">
    <property type="term" value="P:sucrose catabolic process"/>
    <property type="evidence" value="ECO:0007669"/>
    <property type="project" value="TreeGrafter"/>
</dbReference>
<keyword evidence="2 4" id="KW-0378">Hydrolase</keyword>
<dbReference type="SUPFAM" id="SSF75005">
    <property type="entry name" value="Arabinanase/levansucrase/invertase"/>
    <property type="match status" value="1"/>
</dbReference>
<organism evidence="8 9">
    <name type="scientific">Salinimonas sediminis</name>
    <dbReference type="NCBI Taxonomy" id="2303538"/>
    <lineage>
        <taxon>Bacteria</taxon>
        <taxon>Pseudomonadati</taxon>
        <taxon>Pseudomonadota</taxon>
        <taxon>Gammaproteobacteria</taxon>
        <taxon>Alteromonadales</taxon>
        <taxon>Alteromonadaceae</taxon>
        <taxon>Alteromonas/Salinimonas group</taxon>
        <taxon>Salinimonas</taxon>
    </lineage>
</organism>
<dbReference type="GO" id="GO:0004575">
    <property type="term" value="F:sucrose alpha-glucosidase activity"/>
    <property type="evidence" value="ECO:0007669"/>
    <property type="project" value="TreeGrafter"/>
</dbReference>
<feature type="signal peptide" evidence="5">
    <location>
        <begin position="1"/>
        <end position="26"/>
    </location>
</feature>
<keyword evidence="5" id="KW-0732">Signal</keyword>
<name>A0A346NLD7_9ALTE</name>
<evidence type="ECO:0000256" key="4">
    <source>
        <dbReference type="RuleBase" id="RU362110"/>
    </source>
</evidence>
<dbReference type="GO" id="GO:0005737">
    <property type="term" value="C:cytoplasm"/>
    <property type="evidence" value="ECO:0007669"/>
    <property type="project" value="TreeGrafter"/>
</dbReference>
<comment type="similarity">
    <text evidence="1 4">Belongs to the glycosyl hydrolase 32 family.</text>
</comment>
<dbReference type="Pfam" id="PF00251">
    <property type="entry name" value="Glyco_hydro_32N"/>
    <property type="match status" value="2"/>
</dbReference>
<evidence type="ECO:0000256" key="3">
    <source>
        <dbReference type="ARBA" id="ARBA00023295"/>
    </source>
</evidence>
<gene>
    <name evidence="8" type="ORF">D0Y50_08180</name>
</gene>
<accession>A0A346NLD7</accession>
<dbReference type="InterPro" id="IPR023296">
    <property type="entry name" value="Glyco_hydro_beta-prop_sf"/>
</dbReference>
<dbReference type="EMBL" id="CP031769">
    <property type="protein sequence ID" value="AXR06344.1"/>
    <property type="molecule type" value="Genomic_DNA"/>
</dbReference>
<dbReference type="InterPro" id="IPR013189">
    <property type="entry name" value="Glyco_hydro_32_C"/>
</dbReference>
<dbReference type="Gene3D" id="2.115.10.20">
    <property type="entry name" value="Glycosyl hydrolase domain, family 43"/>
    <property type="match status" value="2"/>
</dbReference>
<dbReference type="InterPro" id="IPR018053">
    <property type="entry name" value="Glyco_hydro_32_AS"/>
</dbReference>
<dbReference type="AlphaFoldDB" id="A0A346NLD7"/>
<keyword evidence="9" id="KW-1185">Reference proteome</keyword>
<proteinExistence type="inferred from homology"/>
<feature type="domain" description="Glycosyl hydrolase family 32 C-terminal" evidence="7">
    <location>
        <begin position="530"/>
        <end position="682"/>
    </location>
</feature>
<dbReference type="PROSITE" id="PS00609">
    <property type="entry name" value="GLYCOSYL_HYDROL_F32"/>
    <property type="match status" value="1"/>
</dbReference>
<evidence type="ECO:0000259" key="6">
    <source>
        <dbReference type="Pfam" id="PF00251"/>
    </source>
</evidence>
<dbReference type="Pfam" id="PF08244">
    <property type="entry name" value="Glyco_hydro_32C"/>
    <property type="match status" value="1"/>
</dbReference>
<dbReference type="KEGG" id="salm:D0Y50_08180"/>
<dbReference type="PANTHER" id="PTHR42800">
    <property type="entry name" value="EXOINULINASE INUD (AFU_ORTHOLOGUE AFUA_5G00480)"/>
    <property type="match status" value="1"/>
</dbReference>
<dbReference type="Proteomes" id="UP000262073">
    <property type="component" value="Chromosome"/>
</dbReference>